<keyword evidence="2" id="KW-1185">Reference proteome</keyword>
<evidence type="ECO:0000313" key="2">
    <source>
        <dbReference type="Proteomes" id="UP000298030"/>
    </source>
</evidence>
<name>A0A4Y7SS41_COPMI</name>
<sequence length="406" mass="44366">MTMFNPTTINVDVNVDATIHDTSSGPISLSISSLPIPNVRHLELDGVPVHWASVQNLEHLSLRGLVPDELASPTLHDLQGILTRSKETLSFCRLENIIFPIDDYAFAMEVEPILLQRLRTLSISAAPHVTSSILHSTKVPPSTHVQLYTLLRSDLRSILPPWFQIRDTSATGDADVTSLRLCRHSAAFLRPSTQAPRSSKRAVRNRYYPDSSSDWDSGDAVFSVSSASSVPVPMAVLDSVSYASSSLDLRGSKGVLGGRGIYDLKNLASLTLGVGVLIDIPTDSLHTFLAYGAVNLEGLRVGYQCDLSVLLGALVETAMAVEESVLLPCPRLKLLAFNRPSDRWWNFGSMWLDSVVSTVVRRAKASPGQLRVEFWKCHGVTDVKVCESFEKFGATIGEIGEVEVIE</sequence>
<protein>
    <recommendedName>
        <fullName evidence="3">F-box domain-containing protein</fullName>
    </recommendedName>
</protein>
<proteinExistence type="predicted"/>
<accession>A0A4Y7SS41</accession>
<comment type="caution">
    <text evidence="1">The sequence shown here is derived from an EMBL/GenBank/DDBJ whole genome shotgun (WGS) entry which is preliminary data.</text>
</comment>
<evidence type="ECO:0000313" key="1">
    <source>
        <dbReference type="EMBL" id="TEB24686.1"/>
    </source>
</evidence>
<evidence type="ECO:0008006" key="3">
    <source>
        <dbReference type="Google" id="ProtNLM"/>
    </source>
</evidence>
<reference evidence="1 2" key="1">
    <citation type="journal article" date="2019" name="Nat. Ecol. Evol.">
        <title>Megaphylogeny resolves global patterns of mushroom evolution.</title>
        <authorList>
            <person name="Varga T."/>
            <person name="Krizsan K."/>
            <person name="Foldi C."/>
            <person name="Dima B."/>
            <person name="Sanchez-Garcia M."/>
            <person name="Sanchez-Ramirez S."/>
            <person name="Szollosi G.J."/>
            <person name="Szarkandi J.G."/>
            <person name="Papp V."/>
            <person name="Albert L."/>
            <person name="Andreopoulos W."/>
            <person name="Angelini C."/>
            <person name="Antonin V."/>
            <person name="Barry K.W."/>
            <person name="Bougher N.L."/>
            <person name="Buchanan P."/>
            <person name="Buyck B."/>
            <person name="Bense V."/>
            <person name="Catcheside P."/>
            <person name="Chovatia M."/>
            <person name="Cooper J."/>
            <person name="Damon W."/>
            <person name="Desjardin D."/>
            <person name="Finy P."/>
            <person name="Geml J."/>
            <person name="Haridas S."/>
            <person name="Hughes K."/>
            <person name="Justo A."/>
            <person name="Karasinski D."/>
            <person name="Kautmanova I."/>
            <person name="Kiss B."/>
            <person name="Kocsube S."/>
            <person name="Kotiranta H."/>
            <person name="LaButti K.M."/>
            <person name="Lechner B.E."/>
            <person name="Liimatainen K."/>
            <person name="Lipzen A."/>
            <person name="Lukacs Z."/>
            <person name="Mihaltcheva S."/>
            <person name="Morgado L.N."/>
            <person name="Niskanen T."/>
            <person name="Noordeloos M.E."/>
            <person name="Ohm R.A."/>
            <person name="Ortiz-Santana B."/>
            <person name="Ovrebo C."/>
            <person name="Racz N."/>
            <person name="Riley R."/>
            <person name="Savchenko A."/>
            <person name="Shiryaev A."/>
            <person name="Soop K."/>
            <person name="Spirin V."/>
            <person name="Szebenyi C."/>
            <person name="Tomsovsky M."/>
            <person name="Tulloss R.E."/>
            <person name="Uehling J."/>
            <person name="Grigoriev I.V."/>
            <person name="Vagvolgyi C."/>
            <person name="Papp T."/>
            <person name="Martin F.M."/>
            <person name="Miettinen O."/>
            <person name="Hibbett D.S."/>
            <person name="Nagy L.G."/>
        </authorList>
    </citation>
    <scope>NUCLEOTIDE SEQUENCE [LARGE SCALE GENOMIC DNA]</scope>
    <source>
        <strain evidence="1 2">FP101781</strain>
    </source>
</reference>
<dbReference type="OrthoDB" id="3351939at2759"/>
<gene>
    <name evidence="1" type="ORF">FA13DRAFT_1739033</name>
</gene>
<organism evidence="1 2">
    <name type="scientific">Coprinellus micaceus</name>
    <name type="common">Glistening ink-cap mushroom</name>
    <name type="synonym">Coprinus micaceus</name>
    <dbReference type="NCBI Taxonomy" id="71717"/>
    <lineage>
        <taxon>Eukaryota</taxon>
        <taxon>Fungi</taxon>
        <taxon>Dikarya</taxon>
        <taxon>Basidiomycota</taxon>
        <taxon>Agaricomycotina</taxon>
        <taxon>Agaricomycetes</taxon>
        <taxon>Agaricomycetidae</taxon>
        <taxon>Agaricales</taxon>
        <taxon>Agaricineae</taxon>
        <taxon>Psathyrellaceae</taxon>
        <taxon>Coprinellus</taxon>
    </lineage>
</organism>
<dbReference type="EMBL" id="QPFP01000064">
    <property type="protein sequence ID" value="TEB24686.1"/>
    <property type="molecule type" value="Genomic_DNA"/>
</dbReference>
<dbReference type="Proteomes" id="UP000298030">
    <property type="component" value="Unassembled WGS sequence"/>
</dbReference>
<dbReference type="AlphaFoldDB" id="A0A4Y7SS41"/>